<dbReference type="Proteomes" id="UP000315343">
    <property type="component" value="Unassembled WGS sequence"/>
</dbReference>
<dbReference type="SUPFAM" id="SSF53335">
    <property type="entry name" value="S-adenosyl-L-methionine-dependent methyltransferases"/>
    <property type="match status" value="1"/>
</dbReference>
<keyword evidence="2" id="KW-0489">Methyltransferase</keyword>
<dbReference type="RefSeq" id="WP_170226286.1">
    <property type="nucleotide sequence ID" value="NZ_VLKH01000014.1"/>
</dbReference>
<evidence type="ECO:0000313" key="3">
    <source>
        <dbReference type="Proteomes" id="UP000315343"/>
    </source>
</evidence>
<comment type="caution">
    <text evidence="2">The sequence shown here is derived from an EMBL/GenBank/DDBJ whole genome shotgun (WGS) entry which is preliminary data.</text>
</comment>
<protein>
    <submittedName>
        <fullName evidence="2">Methyltransferase family protein</fullName>
    </submittedName>
</protein>
<dbReference type="GO" id="GO:0032259">
    <property type="term" value="P:methylation"/>
    <property type="evidence" value="ECO:0007669"/>
    <property type="project" value="UniProtKB-KW"/>
</dbReference>
<reference evidence="2 3" key="1">
    <citation type="submission" date="2019-07" db="EMBL/GenBank/DDBJ databases">
        <title>Genomic Encyclopedia of Type Strains, Phase I: the one thousand microbial genomes (KMG-I) project.</title>
        <authorList>
            <person name="Kyrpides N."/>
        </authorList>
    </citation>
    <scope>NUCLEOTIDE SEQUENCE [LARGE SCALE GENOMIC DNA]</scope>
    <source>
        <strain evidence="2 3">DSM 13558</strain>
    </source>
</reference>
<gene>
    <name evidence="2" type="ORF">LY60_03481</name>
</gene>
<sequence length="234" mass="27320">MNWYLLSEKLTRYHKNSVELLKPYTDGCKTVLDIGCGGGGFSLEFAEKGFEVTAIDKSSLVVESLNERAQKRKLENLEVLNVSFEEYDFKKCYDVVFLSYMMGLVNEFNIDGILKHVSKHLILVLPLTTTKSDFAVDELYRELGIDIRNLEQLNYLSFIDILDRRNINYEIEMTGAEFGQPFSTCHEAVDFIYHYFNLPKECKRKVAHWLNRKLLRINDLYYLPNNKKSVMIII</sequence>
<keyword evidence="3" id="KW-1185">Reference proteome</keyword>
<organism evidence="2 3">
    <name type="scientific">Sedimentibacter saalensis</name>
    <dbReference type="NCBI Taxonomy" id="130788"/>
    <lineage>
        <taxon>Bacteria</taxon>
        <taxon>Bacillati</taxon>
        <taxon>Bacillota</taxon>
        <taxon>Tissierellia</taxon>
        <taxon>Sedimentibacter</taxon>
    </lineage>
</organism>
<keyword evidence="2" id="KW-0808">Transferase</keyword>
<dbReference type="InterPro" id="IPR041698">
    <property type="entry name" value="Methyltransf_25"/>
</dbReference>
<dbReference type="GO" id="GO:0008168">
    <property type="term" value="F:methyltransferase activity"/>
    <property type="evidence" value="ECO:0007669"/>
    <property type="project" value="UniProtKB-KW"/>
</dbReference>
<dbReference type="Pfam" id="PF13649">
    <property type="entry name" value="Methyltransf_25"/>
    <property type="match status" value="1"/>
</dbReference>
<dbReference type="Gene3D" id="3.40.50.150">
    <property type="entry name" value="Vaccinia Virus protein VP39"/>
    <property type="match status" value="1"/>
</dbReference>
<dbReference type="AlphaFoldDB" id="A0A562J2F3"/>
<evidence type="ECO:0000259" key="1">
    <source>
        <dbReference type="Pfam" id="PF13649"/>
    </source>
</evidence>
<evidence type="ECO:0000313" key="2">
    <source>
        <dbReference type="EMBL" id="TWH77005.1"/>
    </source>
</evidence>
<dbReference type="CDD" id="cd02440">
    <property type="entry name" value="AdoMet_MTases"/>
    <property type="match status" value="1"/>
</dbReference>
<name>A0A562J2F3_9FIRM</name>
<accession>A0A562J2F3</accession>
<dbReference type="EMBL" id="VLKH01000014">
    <property type="protein sequence ID" value="TWH77005.1"/>
    <property type="molecule type" value="Genomic_DNA"/>
</dbReference>
<feature type="domain" description="Methyltransferase" evidence="1">
    <location>
        <begin position="31"/>
        <end position="121"/>
    </location>
</feature>
<proteinExistence type="predicted"/>
<dbReference type="InterPro" id="IPR029063">
    <property type="entry name" value="SAM-dependent_MTases_sf"/>
</dbReference>